<keyword evidence="3" id="KW-0223">Dioxygenase</keyword>
<dbReference type="EMBL" id="JACWZY010000003">
    <property type="protein sequence ID" value="MBD2700047.1"/>
    <property type="molecule type" value="Genomic_DNA"/>
</dbReference>
<dbReference type="AlphaFoldDB" id="A0A927ATF1"/>
<dbReference type="SUPFAM" id="SSF51197">
    <property type="entry name" value="Clavaminate synthase-like"/>
    <property type="match status" value="1"/>
</dbReference>
<reference evidence="3" key="1">
    <citation type="submission" date="2020-09" db="EMBL/GenBank/DDBJ databases">
        <authorList>
            <person name="Kim M.K."/>
        </authorList>
    </citation>
    <scope>NUCLEOTIDE SEQUENCE</scope>
    <source>
        <strain evidence="3">BT702</strain>
    </source>
</reference>
<evidence type="ECO:0000256" key="1">
    <source>
        <dbReference type="ARBA" id="ARBA00023002"/>
    </source>
</evidence>
<name>A0A927ATF1_9BACT</name>
<feature type="domain" description="TauD/TfdA-like" evidence="2">
    <location>
        <begin position="13"/>
        <end position="246"/>
    </location>
</feature>
<proteinExistence type="predicted"/>
<protein>
    <submittedName>
        <fullName evidence="3">TauD/TfdA family dioxygenase</fullName>
    </submittedName>
</protein>
<organism evidence="3 4">
    <name type="scientific">Spirosoma profusum</name>
    <dbReference type="NCBI Taxonomy" id="2771354"/>
    <lineage>
        <taxon>Bacteria</taxon>
        <taxon>Pseudomonadati</taxon>
        <taxon>Bacteroidota</taxon>
        <taxon>Cytophagia</taxon>
        <taxon>Cytophagales</taxon>
        <taxon>Cytophagaceae</taxon>
        <taxon>Spirosoma</taxon>
    </lineage>
</organism>
<dbReference type="RefSeq" id="WP_190885905.1">
    <property type="nucleotide sequence ID" value="NZ_JACWZY010000003.1"/>
</dbReference>
<evidence type="ECO:0000313" key="4">
    <source>
        <dbReference type="Proteomes" id="UP000598820"/>
    </source>
</evidence>
<accession>A0A927ATF1</accession>
<dbReference type="InterPro" id="IPR042098">
    <property type="entry name" value="TauD-like_sf"/>
</dbReference>
<keyword evidence="4" id="KW-1185">Reference proteome</keyword>
<gene>
    <name evidence="3" type="ORF">IC229_05330</name>
</gene>
<dbReference type="GO" id="GO:0016706">
    <property type="term" value="F:2-oxoglutarate-dependent dioxygenase activity"/>
    <property type="evidence" value="ECO:0007669"/>
    <property type="project" value="UniProtKB-ARBA"/>
</dbReference>
<dbReference type="Pfam" id="PF02668">
    <property type="entry name" value="TauD"/>
    <property type="match status" value="1"/>
</dbReference>
<dbReference type="InterPro" id="IPR003819">
    <property type="entry name" value="TauD/TfdA-like"/>
</dbReference>
<sequence length="263" mass="30115">MNFFKEVVYTTPEETFQNVKEAVQNNKLVYLSGFKEDLPVHDFYSKLSETIGRIHAADEDLATGKQTGNRWIDITYDPQIPDRYRSSNTRQPMHTDDSYVELNGEEAVNFFYCASRAKIGGATTFFDLPDLVECMKLDEEEALLEELMATDVVHSKGGSRKVRKIIDQDGEGYLANWNYFCLSREENSPEVLDLCERFHQFLESRIMNAGVILPVQLQKGEAVFFHDDRVMHGRNAFFAEYPGQRSLIKGKIIMNPAPAESVF</sequence>
<keyword evidence="1" id="KW-0560">Oxidoreductase</keyword>
<evidence type="ECO:0000259" key="2">
    <source>
        <dbReference type="Pfam" id="PF02668"/>
    </source>
</evidence>
<comment type="caution">
    <text evidence="3">The sequence shown here is derived from an EMBL/GenBank/DDBJ whole genome shotgun (WGS) entry which is preliminary data.</text>
</comment>
<dbReference type="Proteomes" id="UP000598820">
    <property type="component" value="Unassembled WGS sequence"/>
</dbReference>
<dbReference type="Gene3D" id="3.60.130.10">
    <property type="entry name" value="Clavaminate synthase-like"/>
    <property type="match status" value="1"/>
</dbReference>
<evidence type="ECO:0000313" key="3">
    <source>
        <dbReference type="EMBL" id="MBD2700047.1"/>
    </source>
</evidence>